<protein>
    <submittedName>
        <fullName evidence="2">Uncharacterized protein</fullName>
    </submittedName>
</protein>
<feature type="region of interest" description="Disordered" evidence="1">
    <location>
        <begin position="1"/>
        <end position="99"/>
    </location>
</feature>
<sequence length="202" mass="21373">MNATTRQPTENWAGASATTDATTPAHDADSLADSLATAERARDTDPSTSSAESTTTATTAATSTEAPTTETPTVGSTTADSATDEVSVPTRLPEPETTIYRDSTTVIRLLQTETMTDAVEVRLYRAADAGTDSVSTTMATDGGRRESVDVLSAPTRQRFETAVDAVADRFDLAVADDGRLRARRDDHGRAGILEFAARLTDR</sequence>
<comment type="caution">
    <text evidence="2">The sequence shown here is derived from an EMBL/GenBank/DDBJ whole genome shotgun (WGS) entry which is preliminary data.</text>
</comment>
<feature type="compositionally biased region" description="Low complexity" evidence="1">
    <location>
        <begin position="13"/>
        <end position="36"/>
    </location>
</feature>
<accession>A0A544QNS9</accession>
<keyword evidence="3" id="KW-1185">Reference proteome</keyword>
<reference evidence="2 3" key="1">
    <citation type="submission" date="2019-02" db="EMBL/GenBank/DDBJ databases">
        <title>Halonotius sp. a new haloqrchaeon isolated from saline water.</title>
        <authorList>
            <person name="Duran-Viseras A."/>
            <person name="Sanchez-Porro C."/>
            <person name="Ventosa A."/>
        </authorList>
    </citation>
    <scope>NUCLEOTIDE SEQUENCE [LARGE SCALE GENOMIC DNA]</scope>
    <source>
        <strain evidence="2 3">F9-27</strain>
    </source>
</reference>
<evidence type="ECO:0000256" key="1">
    <source>
        <dbReference type="SAM" id="MobiDB-lite"/>
    </source>
</evidence>
<dbReference type="EMBL" id="SESI01000002">
    <property type="protein sequence ID" value="TQQ80566.1"/>
    <property type="molecule type" value="Genomic_DNA"/>
</dbReference>
<feature type="compositionally biased region" description="Polar residues" evidence="1">
    <location>
        <begin position="1"/>
        <end position="10"/>
    </location>
</feature>
<name>A0A544QNS9_9EURY</name>
<feature type="compositionally biased region" description="Low complexity" evidence="1">
    <location>
        <begin position="46"/>
        <end position="78"/>
    </location>
</feature>
<evidence type="ECO:0000313" key="2">
    <source>
        <dbReference type="EMBL" id="TQQ80566.1"/>
    </source>
</evidence>
<organism evidence="2 3">
    <name type="scientific">Halonotius roseus</name>
    <dbReference type="NCBI Taxonomy" id="2511997"/>
    <lineage>
        <taxon>Archaea</taxon>
        <taxon>Methanobacteriati</taxon>
        <taxon>Methanobacteriota</taxon>
        <taxon>Stenosarchaea group</taxon>
        <taxon>Halobacteria</taxon>
        <taxon>Halobacteriales</taxon>
        <taxon>Haloferacaceae</taxon>
        <taxon>Halonotius</taxon>
    </lineage>
</organism>
<proteinExistence type="predicted"/>
<dbReference type="AlphaFoldDB" id="A0A544QNS9"/>
<dbReference type="OrthoDB" id="343092at2157"/>
<dbReference type="RefSeq" id="WP_142443678.1">
    <property type="nucleotide sequence ID" value="NZ_SESI01000002.1"/>
</dbReference>
<evidence type="ECO:0000313" key="3">
    <source>
        <dbReference type="Proteomes" id="UP000315385"/>
    </source>
</evidence>
<gene>
    <name evidence="2" type="ORF">EWF95_08775</name>
</gene>
<dbReference type="Proteomes" id="UP000315385">
    <property type="component" value="Unassembled WGS sequence"/>
</dbReference>